<dbReference type="ExpressionAtlas" id="A0A072V5W1">
    <property type="expression patterns" value="differential"/>
</dbReference>
<dbReference type="GO" id="GO:0003746">
    <property type="term" value="F:translation elongation factor activity"/>
    <property type="evidence" value="ECO:0000318"/>
    <property type="project" value="GO_Central"/>
</dbReference>
<reference evidence="4 6" key="1">
    <citation type="journal article" date="2011" name="Nature">
        <title>The Medicago genome provides insight into the evolution of rhizobial symbioses.</title>
        <authorList>
            <person name="Young N.D."/>
            <person name="Debelle F."/>
            <person name="Oldroyd G.E."/>
            <person name="Geurts R."/>
            <person name="Cannon S.B."/>
            <person name="Udvardi M.K."/>
            <person name="Benedito V.A."/>
            <person name="Mayer K.F."/>
            <person name="Gouzy J."/>
            <person name="Schoof H."/>
            <person name="Van de Peer Y."/>
            <person name="Proost S."/>
            <person name="Cook D.R."/>
            <person name="Meyers B.C."/>
            <person name="Spannagl M."/>
            <person name="Cheung F."/>
            <person name="De Mita S."/>
            <person name="Krishnakumar V."/>
            <person name="Gundlach H."/>
            <person name="Zhou S."/>
            <person name="Mudge J."/>
            <person name="Bharti A.K."/>
            <person name="Murray J.D."/>
            <person name="Naoumkina M.A."/>
            <person name="Rosen B."/>
            <person name="Silverstein K.A."/>
            <person name="Tang H."/>
            <person name="Rombauts S."/>
            <person name="Zhao P.X."/>
            <person name="Zhou P."/>
            <person name="Barbe V."/>
            <person name="Bardou P."/>
            <person name="Bechner M."/>
            <person name="Bellec A."/>
            <person name="Berger A."/>
            <person name="Berges H."/>
            <person name="Bidwell S."/>
            <person name="Bisseling T."/>
            <person name="Choisne N."/>
            <person name="Couloux A."/>
            <person name="Denny R."/>
            <person name="Deshpande S."/>
            <person name="Dai X."/>
            <person name="Doyle J.J."/>
            <person name="Dudez A.M."/>
            <person name="Farmer A.D."/>
            <person name="Fouteau S."/>
            <person name="Franken C."/>
            <person name="Gibelin C."/>
            <person name="Gish J."/>
            <person name="Goldstein S."/>
            <person name="Gonzalez A.J."/>
            <person name="Green P.J."/>
            <person name="Hallab A."/>
            <person name="Hartog M."/>
            <person name="Hua A."/>
            <person name="Humphray S.J."/>
            <person name="Jeong D.H."/>
            <person name="Jing Y."/>
            <person name="Jocker A."/>
            <person name="Kenton S.M."/>
            <person name="Kim D.J."/>
            <person name="Klee K."/>
            <person name="Lai H."/>
            <person name="Lang C."/>
            <person name="Lin S."/>
            <person name="Macmil S.L."/>
            <person name="Magdelenat G."/>
            <person name="Matthews L."/>
            <person name="McCorrison J."/>
            <person name="Monaghan E.L."/>
            <person name="Mun J.H."/>
            <person name="Najar F.Z."/>
            <person name="Nicholson C."/>
            <person name="Noirot C."/>
            <person name="O'Bleness M."/>
            <person name="Paule C.R."/>
            <person name="Poulain J."/>
            <person name="Prion F."/>
            <person name="Qin B."/>
            <person name="Qu C."/>
            <person name="Retzel E.F."/>
            <person name="Riddle C."/>
            <person name="Sallet E."/>
            <person name="Samain S."/>
            <person name="Samson N."/>
            <person name="Sanders I."/>
            <person name="Saurat O."/>
            <person name="Scarpelli C."/>
            <person name="Schiex T."/>
            <person name="Segurens B."/>
            <person name="Severin A.J."/>
            <person name="Sherrier D.J."/>
            <person name="Shi R."/>
            <person name="Sims S."/>
            <person name="Singer S.R."/>
            <person name="Sinharoy S."/>
            <person name="Sterck L."/>
            <person name="Viollet A."/>
            <person name="Wang B.B."/>
            <person name="Wang K."/>
            <person name="Wang M."/>
            <person name="Wang X."/>
            <person name="Warfsmann J."/>
            <person name="Weissenbach J."/>
            <person name="White D.D."/>
            <person name="White J.D."/>
            <person name="Wiley G.B."/>
            <person name="Wincker P."/>
            <person name="Xing Y."/>
            <person name="Yang L."/>
            <person name="Yao Z."/>
            <person name="Ying F."/>
            <person name="Zhai J."/>
            <person name="Zhou L."/>
            <person name="Zuber A."/>
            <person name="Denarie J."/>
            <person name="Dixon R.A."/>
            <person name="May G.D."/>
            <person name="Schwartz D.C."/>
            <person name="Rogers J."/>
            <person name="Quetier F."/>
            <person name="Town C.D."/>
            <person name="Roe B.A."/>
        </authorList>
    </citation>
    <scope>NUCLEOTIDE SEQUENCE [LARGE SCALE GENOMIC DNA]</scope>
    <source>
        <strain evidence="4">A17</strain>
        <strain evidence="5 6">cv. Jemalong A17</strain>
    </source>
</reference>
<dbReference type="STRING" id="3880.A0A072V5W1"/>
<sequence>MFQEHTQLSSICGAAVSATAVFFFKISSTTAATTTTTMGRFSRSSFLSSSSFQQLRRQFSSESQSVKRVRNIWISGLIDPEKVTQRERSLLYEGDIEEMHRVRRRNEMYHKEIEESSRKEYIQSKWNKNIRAGVTFFNWKHHKINIIHTPGRVDDFTVEVETALRAFDGGAIDVLCGVNGVQSHSIAVDKEMIRYQLPRLIFINNLDHKGANPWQVLNQERSKLQHHCAAIQVPIGLEDDLKGLVDLVHLKAYYFHGSNGEKVFVEEVPAHMEASVSEKRQELIETVSEVDDKLAEALSSDRLISGAELEEAVRRVTIARKFIPVFMGGYAFKYKGLQLLLDGVTNYLPCPTEVSNYSLDKSKNGEKDILVALAFTLKERVGQITYLRIYEGVIRKGDFITDLNFGKTFEVPHLIGLRNDEVELQVPRSIEVRKDDMGVPYLIGVRNYDKTGESQEVQEAHAGEIVMVHDVNNASGLKDSGMQALQLTLEFGVELAEKFGGGTQNKRLGVRLKKYTNSSRNASDIQKYEKKAIDSVYKEICYLQMTIMV</sequence>
<dbReference type="GO" id="GO:0005739">
    <property type="term" value="C:mitochondrion"/>
    <property type="evidence" value="ECO:0000318"/>
    <property type="project" value="GO_Central"/>
</dbReference>
<organism evidence="4 6">
    <name type="scientific">Medicago truncatula</name>
    <name type="common">Barrel medic</name>
    <name type="synonym">Medicago tribuloides</name>
    <dbReference type="NCBI Taxonomy" id="3880"/>
    <lineage>
        <taxon>Eukaryota</taxon>
        <taxon>Viridiplantae</taxon>
        <taxon>Streptophyta</taxon>
        <taxon>Embryophyta</taxon>
        <taxon>Tracheophyta</taxon>
        <taxon>Spermatophyta</taxon>
        <taxon>Magnoliopsida</taxon>
        <taxon>eudicotyledons</taxon>
        <taxon>Gunneridae</taxon>
        <taxon>Pentapetalae</taxon>
        <taxon>rosids</taxon>
        <taxon>fabids</taxon>
        <taxon>Fabales</taxon>
        <taxon>Fabaceae</taxon>
        <taxon>Papilionoideae</taxon>
        <taxon>50 kb inversion clade</taxon>
        <taxon>NPAAA clade</taxon>
        <taxon>Hologalegina</taxon>
        <taxon>IRL clade</taxon>
        <taxon>Trifolieae</taxon>
        <taxon>Medicago</taxon>
    </lineage>
</organism>
<dbReference type="OrthoDB" id="10397805at2759"/>
<dbReference type="GO" id="GO:0070125">
    <property type="term" value="P:mitochondrial translational elongation"/>
    <property type="evidence" value="ECO:0000318"/>
    <property type="project" value="GO_Central"/>
</dbReference>
<evidence type="ECO:0000256" key="2">
    <source>
        <dbReference type="ARBA" id="ARBA00022917"/>
    </source>
</evidence>
<reference evidence="4 6" key="2">
    <citation type="journal article" date="2014" name="BMC Genomics">
        <title>An improved genome release (version Mt4.0) for the model legume Medicago truncatula.</title>
        <authorList>
            <person name="Tang H."/>
            <person name="Krishnakumar V."/>
            <person name="Bidwell S."/>
            <person name="Rosen B."/>
            <person name="Chan A."/>
            <person name="Zhou S."/>
            <person name="Gentzbittel L."/>
            <person name="Childs K.L."/>
            <person name="Yandell M."/>
            <person name="Gundlach H."/>
            <person name="Mayer K.F."/>
            <person name="Schwartz D.C."/>
            <person name="Town C.D."/>
        </authorList>
    </citation>
    <scope>GENOME REANNOTATION</scope>
    <source>
        <strain evidence="4">A17</strain>
        <strain evidence="5 6">cv. Jemalong A17</strain>
    </source>
</reference>
<dbReference type="AlphaFoldDB" id="A0A072V5W1"/>
<dbReference type="InterPro" id="IPR000795">
    <property type="entry name" value="T_Tr_GTP-bd_dom"/>
</dbReference>
<keyword evidence="6" id="KW-1185">Reference proteome</keyword>
<dbReference type="Gene3D" id="3.40.50.300">
    <property type="entry name" value="P-loop containing nucleotide triphosphate hydrolases"/>
    <property type="match status" value="1"/>
</dbReference>
<keyword evidence="1 4" id="KW-0251">Elongation factor</keyword>
<evidence type="ECO:0000313" key="6">
    <source>
        <dbReference type="Proteomes" id="UP000002051"/>
    </source>
</evidence>
<proteinExistence type="predicted"/>
<dbReference type="GO" id="GO:0003924">
    <property type="term" value="F:GTPase activity"/>
    <property type="evidence" value="ECO:0000318"/>
    <property type="project" value="GO_Central"/>
</dbReference>
<keyword evidence="2" id="KW-0648">Protein biosynthesis</keyword>
<accession>A0A072V5W1</accession>
<dbReference type="PANTHER" id="PTHR43636:SF2">
    <property type="entry name" value="ELONGATION FACTOR G, MITOCHONDRIAL"/>
    <property type="match status" value="1"/>
</dbReference>
<feature type="domain" description="Tr-type G" evidence="3">
    <location>
        <begin position="67"/>
        <end position="349"/>
    </location>
</feature>
<dbReference type="PANTHER" id="PTHR43636">
    <property type="entry name" value="ELONGATION FACTOR G, MITOCHONDRIAL"/>
    <property type="match status" value="1"/>
</dbReference>
<dbReference type="EnsemblPlants" id="KEH37021">
    <property type="protein sequence ID" value="KEH37021"/>
    <property type="gene ID" value="MTR_2g029125"/>
</dbReference>
<evidence type="ECO:0000259" key="3">
    <source>
        <dbReference type="Pfam" id="PF00009"/>
    </source>
</evidence>
<dbReference type="InterPro" id="IPR027417">
    <property type="entry name" value="P-loop_NTPase"/>
</dbReference>
<reference evidence="5" key="3">
    <citation type="submission" date="2015-04" db="UniProtKB">
        <authorList>
            <consortium name="EnsemblPlants"/>
        </authorList>
    </citation>
    <scope>IDENTIFICATION</scope>
    <source>
        <strain evidence="5">cv. Jemalong A17</strain>
    </source>
</reference>
<dbReference type="SUPFAM" id="SSF50447">
    <property type="entry name" value="Translation proteins"/>
    <property type="match status" value="1"/>
</dbReference>
<evidence type="ECO:0000313" key="5">
    <source>
        <dbReference type="EnsemblPlants" id="KEH37021"/>
    </source>
</evidence>
<name>A0A072V5W1_MEDTR</name>
<dbReference type="Gene3D" id="2.40.30.10">
    <property type="entry name" value="Translation factors"/>
    <property type="match status" value="1"/>
</dbReference>
<evidence type="ECO:0000256" key="1">
    <source>
        <dbReference type="ARBA" id="ARBA00022768"/>
    </source>
</evidence>
<dbReference type="GO" id="GO:0005525">
    <property type="term" value="F:GTP binding"/>
    <property type="evidence" value="ECO:0007669"/>
    <property type="project" value="InterPro"/>
</dbReference>
<dbReference type="InterPro" id="IPR009000">
    <property type="entry name" value="Transl_B-barrel_sf"/>
</dbReference>
<evidence type="ECO:0000313" key="4">
    <source>
        <dbReference type="EMBL" id="KEH37021.1"/>
    </source>
</evidence>
<gene>
    <name evidence="5" type="primary">25486279</name>
    <name evidence="4" type="ordered locus">MTR_2g029125</name>
</gene>
<dbReference type="SUPFAM" id="SSF52540">
    <property type="entry name" value="P-loop containing nucleoside triphosphate hydrolases"/>
    <property type="match status" value="1"/>
</dbReference>
<protein>
    <submittedName>
        <fullName evidence="4">Elongation factor Tu GTP-binding domain protein</fullName>
    </submittedName>
</protein>
<dbReference type="EMBL" id="CM001218">
    <property type="protein sequence ID" value="KEH37021.1"/>
    <property type="molecule type" value="Genomic_DNA"/>
</dbReference>
<dbReference type="Proteomes" id="UP000002051">
    <property type="component" value="Chromosome 2"/>
</dbReference>
<dbReference type="Pfam" id="PF00009">
    <property type="entry name" value="GTP_EFTU"/>
    <property type="match status" value="1"/>
</dbReference>